<comment type="caution">
    <text evidence="6">The sequence shown here is derived from an EMBL/GenBank/DDBJ whole genome shotgun (WGS) entry which is preliminary data.</text>
</comment>
<gene>
    <name evidence="6" type="primary">fabD</name>
    <name evidence="6" type="ORF">lacNasYZ03_02530</name>
</gene>
<dbReference type="SUPFAM" id="SSF52151">
    <property type="entry name" value="FabD/lysophospholipase-like"/>
    <property type="match status" value="1"/>
</dbReference>
<dbReference type="SMART" id="SM00827">
    <property type="entry name" value="PKS_AT"/>
    <property type="match status" value="1"/>
</dbReference>
<evidence type="ECO:0000256" key="1">
    <source>
        <dbReference type="ARBA" id="ARBA00022679"/>
    </source>
</evidence>
<dbReference type="RefSeq" id="WP_201330585.1">
    <property type="nucleotide sequence ID" value="NZ_BOCG01000459.1"/>
</dbReference>
<organism evidence="6 7">
    <name type="scientific">Lactobacillus nasalidis</name>
    <dbReference type="NCBI Taxonomy" id="2797258"/>
    <lineage>
        <taxon>Bacteria</taxon>
        <taxon>Bacillati</taxon>
        <taxon>Bacillota</taxon>
        <taxon>Bacilli</taxon>
        <taxon>Lactobacillales</taxon>
        <taxon>Lactobacillaceae</taxon>
        <taxon>Lactobacillus</taxon>
    </lineage>
</organism>
<evidence type="ECO:0000259" key="5">
    <source>
        <dbReference type="SMART" id="SM00827"/>
    </source>
</evidence>
<keyword evidence="1 4" id="KW-0808">Transferase</keyword>
<comment type="similarity">
    <text evidence="4">Belongs to the fabD family.</text>
</comment>
<dbReference type="Gene3D" id="3.40.366.10">
    <property type="entry name" value="Malonyl-Coenzyme A Acyl Carrier Protein, domain 2"/>
    <property type="match status" value="1"/>
</dbReference>
<accession>A0ABQ3W313</accession>
<feature type="domain" description="Malonyl-CoA:ACP transacylase (MAT)" evidence="5">
    <location>
        <begin position="6"/>
        <end position="300"/>
    </location>
</feature>
<sequence>MKFGILFSGQGAQTAGMGLDFLADPLFKETTDQASQACGLDLPAIWQNRQGELDETRYVQPALVAFEYGVWRLLERDTDLPICGMAGLSLGEYGALLASGYLSWPSGLELVKDRGEYMQLDSEKVASGMLALVKPKLPELEEFLRQKQEAGSRVYLANYNSPKQVVLAGVQAELPEISQEITSLQLAKRAISLPVAGAFHTPLYQEASRKMHERLQGEPFASGKHPVISNTTKQAFSQEKLAEILEVQLMQPTHFAACVQELLNRGMTASLEIGPGHALSSFAKQTDRKLQGWQIGSLEEYQQFVEDYQNGFEE</sequence>
<comment type="catalytic activity">
    <reaction evidence="3 4">
        <text>holo-[ACP] + malonyl-CoA = malonyl-[ACP] + CoA</text>
        <dbReference type="Rhea" id="RHEA:41792"/>
        <dbReference type="Rhea" id="RHEA-COMP:9623"/>
        <dbReference type="Rhea" id="RHEA-COMP:9685"/>
        <dbReference type="ChEBI" id="CHEBI:57287"/>
        <dbReference type="ChEBI" id="CHEBI:57384"/>
        <dbReference type="ChEBI" id="CHEBI:64479"/>
        <dbReference type="ChEBI" id="CHEBI:78449"/>
        <dbReference type="EC" id="2.3.1.39"/>
    </reaction>
</comment>
<dbReference type="InterPro" id="IPR016036">
    <property type="entry name" value="Malonyl_transacylase_ACP-bd"/>
</dbReference>
<dbReference type="SUPFAM" id="SSF55048">
    <property type="entry name" value="Probable ACP-binding domain of malonyl-CoA ACP transacylase"/>
    <property type="match status" value="1"/>
</dbReference>
<dbReference type="Pfam" id="PF00698">
    <property type="entry name" value="Acyl_transf_1"/>
    <property type="match status" value="1"/>
</dbReference>
<evidence type="ECO:0000256" key="4">
    <source>
        <dbReference type="PIRNR" id="PIRNR000446"/>
    </source>
</evidence>
<dbReference type="InterPro" id="IPR016035">
    <property type="entry name" value="Acyl_Trfase/lysoPLipase"/>
</dbReference>
<dbReference type="PIRSF" id="PIRSF000446">
    <property type="entry name" value="Mct"/>
    <property type="match status" value="1"/>
</dbReference>
<dbReference type="InterPro" id="IPR001227">
    <property type="entry name" value="Ac_transferase_dom_sf"/>
</dbReference>
<proteinExistence type="inferred from homology"/>
<dbReference type="Proteomes" id="UP000616547">
    <property type="component" value="Unassembled WGS sequence"/>
</dbReference>
<dbReference type="InterPro" id="IPR024925">
    <property type="entry name" value="Malonyl_CoA-ACP_transAc"/>
</dbReference>
<evidence type="ECO:0000256" key="3">
    <source>
        <dbReference type="ARBA" id="ARBA00048462"/>
    </source>
</evidence>
<dbReference type="EC" id="2.3.1.39" evidence="4"/>
<dbReference type="EMBL" id="BOCI01000095">
    <property type="protein sequence ID" value="GHW00566.1"/>
    <property type="molecule type" value="Genomic_DNA"/>
</dbReference>
<keyword evidence="7" id="KW-1185">Reference proteome</keyword>
<dbReference type="PANTHER" id="PTHR42681:SF1">
    <property type="entry name" value="MALONYL-COA-ACYL CARRIER PROTEIN TRANSACYLASE, MITOCHONDRIAL"/>
    <property type="match status" value="1"/>
</dbReference>
<name>A0ABQ3W313_9LACO</name>
<dbReference type="InterPro" id="IPR050858">
    <property type="entry name" value="Mal-CoA-ACP_Trans/PKS_FabD"/>
</dbReference>
<dbReference type="InterPro" id="IPR014043">
    <property type="entry name" value="Acyl_transferase_dom"/>
</dbReference>
<evidence type="ECO:0000313" key="7">
    <source>
        <dbReference type="Proteomes" id="UP000616547"/>
    </source>
</evidence>
<evidence type="ECO:0000256" key="2">
    <source>
        <dbReference type="ARBA" id="ARBA00023315"/>
    </source>
</evidence>
<protein>
    <recommendedName>
        <fullName evidence="4">Malonyl CoA-acyl carrier protein transacylase</fullName>
        <ecNumber evidence="4">2.3.1.39</ecNumber>
    </recommendedName>
</protein>
<keyword evidence="2 4" id="KW-0012">Acyltransferase</keyword>
<evidence type="ECO:0000313" key="6">
    <source>
        <dbReference type="EMBL" id="GHW00566.1"/>
    </source>
</evidence>
<reference evidence="7" key="1">
    <citation type="submission" date="2021-01" db="EMBL/GenBank/DDBJ databases">
        <title>Draft genome sequence of Nasalis larvatus strain YZ03.</title>
        <authorList>
            <person name="Suzuki-Hashido N."/>
            <person name="Tsuchida S."/>
            <person name="Hayakawa T."/>
        </authorList>
    </citation>
    <scope>NUCLEOTIDE SEQUENCE [LARGE SCALE GENOMIC DNA]</scope>
    <source>
        <strain evidence="7">YZ03</strain>
    </source>
</reference>
<dbReference type="PANTHER" id="PTHR42681">
    <property type="entry name" value="MALONYL-COA-ACYL CARRIER PROTEIN TRANSACYLASE, MITOCHONDRIAL"/>
    <property type="match status" value="1"/>
</dbReference>
<dbReference type="Gene3D" id="3.30.70.250">
    <property type="entry name" value="Malonyl-CoA ACP transacylase, ACP-binding"/>
    <property type="match status" value="1"/>
</dbReference>